<evidence type="ECO:0000313" key="3">
    <source>
        <dbReference type="Proteomes" id="UP000232491"/>
    </source>
</evidence>
<dbReference type="Pfam" id="PF13635">
    <property type="entry name" value="DUF4143"/>
    <property type="match status" value="1"/>
</dbReference>
<dbReference type="RefSeq" id="WP_016462405.1">
    <property type="nucleotide sequence ID" value="NZ_CP021384.1"/>
</dbReference>
<sequence>MAPLRASKERRLLKLFYSDVGLLTSSYGKKSALGILDGQAAMNMGGVYENVVAQELTAHGFTNLYYFTKKGIGELDFLIETDDGDVLALEIKPGKYYRSHAALDNALNTDGYAIDRAIVLAETNVFQEKGITYLPMYMLSMLINE</sequence>
<reference evidence="2 3" key="1">
    <citation type="submission" date="2017-05" db="EMBL/GenBank/DDBJ databases">
        <title>Comparative genomics and methylome analysis of the gut commensal Bifidobacterium breve.</title>
        <authorList>
            <person name="Bottacini F."/>
            <person name="Morrissey R."/>
            <person name="Roberts R.J."/>
            <person name="James K."/>
            <person name="van Breen J."/>
            <person name="Egan M."/>
            <person name="Lambert J."/>
            <person name="van Limpt K."/>
            <person name="Stanton C."/>
            <person name="Knol J."/>
            <person name="O' Connell Motherway M."/>
            <person name="van Sinderen D."/>
        </authorList>
    </citation>
    <scope>NUCLEOTIDE SEQUENCE [LARGE SCALE GENOMIC DNA]</scope>
    <source>
        <strain evidence="2 3">215W447a</strain>
    </source>
</reference>
<proteinExistence type="predicted"/>
<accession>A0A2K9B8G5</accession>
<organism evidence="2 3">
    <name type="scientific">Bifidobacterium breve</name>
    <dbReference type="NCBI Taxonomy" id="1685"/>
    <lineage>
        <taxon>Bacteria</taxon>
        <taxon>Bacillati</taxon>
        <taxon>Actinomycetota</taxon>
        <taxon>Actinomycetes</taxon>
        <taxon>Bifidobacteriales</taxon>
        <taxon>Bifidobacteriaceae</taxon>
        <taxon>Bifidobacterium</taxon>
    </lineage>
</organism>
<dbReference type="GeneID" id="29241197"/>
<dbReference type="AlphaFoldDB" id="A0A2K9B8G5"/>
<evidence type="ECO:0000259" key="1">
    <source>
        <dbReference type="Pfam" id="PF13635"/>
    </source>
</evidence>
<name>A0A2K9B8G5_BIFBR</name>
<dbReference type="Proteomes" id="UP000232491">
    <property type="component" value="Chromosome"/>
</dbReference>
<dbReference type="EMBL" id="CP021558">
    <property type="protein sequence ID" value="AUE02651.1"/>
    <property type="molecule type" value="Genomic_DNA"/>
</dbReference>
<protein>
    <submittedName>
        <fullName evidence="2">ATPase</fullName>
    </submittedName>
</protein>
<gene>
    <name evidence="2" type="ORF">BB215W447A_0622</name>
</gene>
<evidence type="ECO:0000313" key="2">
    <source>
        <dbReference type="EMBL" id="AUE02651.1"/>
    </source>
</evidence>
<feature type="domain" description="DUF4143" evidence="1">
    <location>
        <begin position="3"/>
        <end position="92"/>
    </location>
</feature>
<dbReference type="InterPro" id="IPR025420">
    <property type="entry name" value="DUF4143"/>
</dbReference>